<dbReference type="Pfam" id="PF02338">
    <property type="entry name" value="OTU"/>
    <property type="match status" value="1"/>
</dbReference>
<keyword evidence="2" id="KW-0645">Protease</keyword>
<reference evidence="8" key="1">
    <citation type="submission" date="2021-01" db="UniProtKB">
        <authorList>
            <consortium name="EnsemblPlants"/>
        </authorList>
    </citation>
    <scope>IDENTIFICATION</scope>
</reference>
<evidence type="ECO:0000313" key="9">
    <source>
        <dbReference type="Proteomes" id="UP000594263"/>
    </source>
</evidence>
<keyword evidence="3 6" id="KW-0833">Ubl conjugation pathway</keyword>
<dbReference type="PANTHER" id="PTHR13312">
    <property type="entry name" value="HIV-INDUCED PROTEIN-7-LIKE PROTEASE"/>
    <property type="match status" value="1"/>
</dbReference>
<sequence>MDGLIVRRVIPSDNSCLFNAVGYVMEHDKHKAHELRQVIAATVASDPETYSQAFLGKSNAEYCAWILDPEKWGGAIELSILAQYYGREIAAYDIQTTRCDIYGQMSPFDGASEEFDQTVFTVLPDRTLGSIDTLAANLVKEQNSKRKFTDTAKFTLRCATCQTGVVGQKEAIEHAKETGHANFQEFI</sequence>
<dbReference type="GO" id="GO:0005634">
    <property type="term" value="C:nucleus"/>
    <property type="evidence" value="ECO:0007669"/>
    <property type="project" value="TreeGrafter"/>
</dbReference>
<protein>
    <recommendedName>
        <fullName evidence="6">Ubiquitin thioesterase OTU</fullName>
        <ecNumber evidence="6">3.4.19.12</ecNumber>
    </recommendedName>
</protein>
<dbReference type="GO" id="GO:0005829">
    <property type="term" value="C:cytosol"/>
    <property type="evidence" value="ECO:0007669"/>
    <property type="project" value="TreeGrafter"/>
</dbReference>
<dbReference type="InterPro" id="IPR057766">
    <property type="entry name" value="Znf-C2H2_OTU1-like_C"/>
</dbReference>
<dbReference type="GO" id="GO:0036503">
    <property type="term" value="P:ERAD pathway"/>
    <property type="evidence" value="ECO:0007669"/>
    <property type="project" value="TreeGrafter"/>
</dbReference>
<dbReference type="PANTHER" id="PTHR13312:SF0">
    <property type="entry name" value="UBIQUITIN THIOESTERASE OTU1"/>
    <property type="match status" value="1"/>
</dbReference>
<evidence type="ECO:0000259" key="7">
    <source>
        <dbReference type="PROSITE" id="PS50802"/>
    </source>
</evidence>
<dbReference type="EnsemblPlants" id="Kaladp0007s0089.2.v1.1">
    <property type="protein sequence ID" value="Kaladp0007s0089.2.v1.1"/>
    <property type="gene ID" value="Kaladp0007s0089.v1.1"/>
</dbReference>
<evidence type="ECO:0000256" key="3">
    <source>
        <dbReference type="ARBA" id="ARBA00022786"/>
    </source>
</evidence>
<dbReference type="Gene3D" id="3.90.70.80">
    <property type="match status" value="1"/>
</dbReference>
<dbReference type="Pfam" id="PF24560">
    <property type="entry name" value="zf-C2H2_OTU1_C"/>
    <property type="match status" value="1"/>
</dbReference>
<dbReference type="GO" id="GO:0016579">
    <property type="term" value="P:protein deubiquitination"/>
    <property type="evidence" value="ECO:0007669"/>
    <property type="project" value="TreeGrafter"/>
</dbReference>
<keyword evidence="4 6" id="KW-0378">Hydrolase</keyword>
<dbReference type="GO" id="GO:0004843">
    <property type="term" value="F:cysteine-type deubiquitinase activity"/>
    <property type="evidence" value="ECO:0007669"/>
    <property type="project" value="UniProtKB-UniRule"/>
</dbReference>
<keyword evidence="9" id="KW-1185">Reference proteome</keyword>
<dbReference type="EC" id="3.4.19.12" evidence="6"/>
<dbReference type="GO" id="GO:0030968">
    <property type="term" value="P:endoplasmic reticulum unfolded protein response"/>
    <property type="evidence" value="ECO:0007669"/>
    <property type="project" value="TreeGrafter"/>
</dbReference>
<evidence type="ECO:0000256" key="2">
    <source>
        <dbReference type="ARBA" id="ARBA00022670"/>
    </source>
</evidence>
<comment type="function">
    <text evidence="6">Hydrolase that can remove conjugated ubiquitin from proteins and may therefore play an important regulatory role at the level of protein turnover by preventing degradation.</text>
</comment>
<dbReference type="Proteomes" id="UP000594263">
    <property type="component" value="Unplaced"/>
</dbReference>
<dbReference type="Gramene" id="Kaladp0007s0089.2.v1.1">
    <property type="protein sequence ID" value="Kaladp0007s0089.2.v1.1"/>
    <property type="gene ID" value="Kaladp0007s0089.v1.1"/>
</dbReference>
<comment type="catalytic activity">
    <reaction evidence="1 6">
        <text>Thiol-dependent hydrolysis of ester, thioester, amide, peptide and isopeptide bonds formed by the C-terminal Gly of ubiquitin (a 76-residue protein attached to proteins as an intracellular targeting signal).</text>
        <dbReference type="EC" id="3.4.19.12"/>
    </reaction>
</comment>
<evidence type="ECO:0000256" key="1">
    <source>
        <dbReference type="ARBA" id="ARBA00000707"/>
    </source>
</evidence>
<comment type="subcellular location">
    <subcellularLocation>
        <location evidence="6">Cytoplasm</location>
    </subcellularLocation>
</comment>
<dbReference type="SUPFAM" id="SSF54001">
    <property type="entry name" value="Cysteine proteinases"/>
    <property type="match status" value="1"/>
</dbReference>
<evidence type="ECO:0000256" key="4">
    <source>
        <dbReference type="ARBA" id="ARBA00022801"/>
    </source>
</evidence>
<evidence type="ECO:0000313" key="8">
    <source>
        <dbReference type="EnsemblPlants" id="Kaladp0007s0089.2.v1.1"/>
    </source>
</evidence>
<dbReference type="PROSITE" id="PS50802">
    <property type="entry name" value="OTU"/>
    <property type="match status" value="1"/>
</dbReference>
<dbReference type="InterPro" id="IPR038765">
    <property type="entry name" value="Papain-like_cys_pep_sf"/>
</dbReference>
<proteinExistence type="predicted"/>
<accession>A0A7N0RBK8</accession>
<name>A0A7N0RBK8_KALFE</name>
<evidence type="ECO:0000256" key="5">
    <source>
        <dbReference type="ARBA" id="ARBA00022807"/>
    </source>
</evidence>
<keyword evidence="6" id="KW-0963">Cytoplasm</keyword>
<dbReference type="AlphaFoldDB" id="A0A7N0RBK8"/>
<dbReference type="InterPro" id="IPR003323">
    <property type="entry name" value="OTU_dom"/>
</dbReference>
<feature type="domain" description="OTU" evidence="7">
    <location>
        <begin position="5"/>
        <end position="121"/>
    </location>
</feature>
<organism evidence="8 9">
    <name type="scientific">Kalanchoe fedtschenkoi</name>
    <name type="common">Lavender scallops</name>
    <name type="synonym">South American air plant</name>
    <dbReference type="NCBI Taxonomy" id="63787"/>
    <lineage>
        <taxon>Eukaryota</taxon>
        <taxon>Viridiplantae</taxon>
        <taxon>Streptophyta</taxon>
        <taxon>Embryophyta</taxon>
        <taxon>Tracheophyta</taxon>
        <taxon>Spermatophyta</taxon>
        <taxon>Magnoliopsida</taxon>
        <taxon>eudicotyledons</taxon>
        <taxon>Gunneridae</taxon>
        <taxon>Pentapetalae</taxon>
        <taxon>Saxifragales</taxon>
        <taxon>Crassulaceae</taxon>
        <taxon>Kalanchoe</taxon>
    </lineage>
</organism>
<keyword evidence="5 6" id="KW-0788">Thiol protease</keyword>
<evidence type="ECO:0000256" key="6">
    <source>
        <dbReference type="RuleBase" id="RU367104"/>
    </source>
</evidence>